<protein>
    <submittedName>
        <fullName evidence="1">Uncharacterized protein</fullName>
    </submittedName>
</protein>
<evidence type="ECO:0000313" key="1">
    <source>
        <dbReference type="EMBL" id="QDV54369.1"/>
    </source>
</evidence>
<dbReference type="AlphaFoldDB" id="A0A518IMQ6"/>
<accession>A0A518IMQ6</accession>
<name>A0A518IMQ6_9BACT</name>
<dbReference type="Proteomes" id="UP000316770">
    <property type="component" value="Chromosome"/>
</dbReference>
<reference evidence="1 2" key="1">
    <citation type="submission" date="2019-02" db="EMBL/GenBank/DDBJ databases">
        <title>Deep-cultivation of Planctomycetes and their phenomic and genomic characterization uncovers novel biology.</title>
        <authorList>
            <person name="Wiegand S."/>
            <person name="Jogler M."/>
            <person name="Boedeker C."/>
            <person name="Pinto D."/>
            <person name="Vollmers J."/>
            <person name="Rivas-Marin E."/>
            <person name="Kohn T."/>
            <person name="Peeters S.H."/>
            <person name="Heuer A."/>
            <person name="Rast P."/>
            <person name="Oberbeckmann S."/>
            <person name="Bunk B."/>
            <person name="Jeske O."/>
            <person name="Meyerdierks A."/>
            <person name="Storesund J.E."/>
            <person name="Kallscheuer N."/>
            <person name="Luecker S."/>
            <person name="Lage O.M."/>
            <person name="Pohl T."/>
            <person name="Merkel B.J."/>
            <person name="Hornburger P."/>
            <person name="Mueller R.-W."/>
            <person name="Bruemmer F."/>
            <person name="Labrenz M."/>
            <person name="Spormann A.M."/>
            <person name="Op den Camp H."/>
            <person name="Overmann J."/>
            <person name="Amann R."/>
            <person name="Jetten M.S.M."/>
            <person name="Mascher T."/>
            <person name="Medema M.H."/>
            <person name="Devos D.P."/>
            <person name="Kaster A.-K."/>
            <person name="Ovreas L."/>
            <person name="Rohde M."/>
            <person name="Galperin M.Y."/>
            <person name="Jogler C."/>
        </authorList>
    </citation>
    <scope>NUCLEOTIDE SEQUENCE [LARGE SCALE GENOMIC DNA]</scope>
    <source>
        <strain evidence="1 2">Mal33</strain>
    </source>
</reference>
<organism evidence="1 2">
    <name type="scientific">Rosistilla oblonga</name>
    <dbReference type="NCBI Taxonomy" id="2527990"/>
    <lineage>
        <taxon>Bacteria</taxon>
        <taxon>Pseudomonadati</taxon>
        <taxon>Planctomycetota</taxon>
        <taxon>Planctomycetia</taxon>
        <taxon>Pirellulales</taxon>
        <taxon>Pirellulaceae</taxon>
        <taxon>Rosistilla</taxon>
    </lineage>
</organism>
<dbReference type="EMBL" id="CP036318">
    <property type="protein sequence ID" value="QDV54369.1"/>
    <property type="molecule type" value="Genomic_DNA"/>
</dbReference>
<proteinExistence type="predicted"/>
<evidence type="ECO:0000313" key="2">
    <source>
        <dbReference type="Proteomes" id="UP000316770"/>
    </source>
</evidence>
<keyword evidence="2" id="KW-1185">Reference proteome</keyword>
<sequence precursor="true">MPRRLPLVEHRCKETLQGRRVLRIATGLTETDDARMLRLLKIRQFEGTSLCDAV</sequence>
<gene>
    <name evidence="1" type="ORF">Mal33_03230</name>
</gene>